<accession>A0A9P8LDG0</accession>
<proteinExistence type="inferred from homology"/>
<evidence type="ECO:0000256" key="7">
    <source>
        <dbReference type="ARBA" id="ARBA00023033"/>
    </source>
</evidence>
<dbReference type="InterPro" id="IPR001128">
    <property type="entry name" value="Cyt_P450"/>
</dbReference>
<gene>
    <name evidence="10" type="ORF">GP486_003234</name>
</gene>
<dbReference type="InterPro" id="IPR002403">
    <property type="entry name" value="Cyt_P450_E_grp-IV"/>
</dbReference>
<evidence type="ECO:0000256" key="3">
    <source>
        <dbReference type="ARBA" id="ARBA00022617"/>
    </source>
</evidence>
<dbReference type="Gene3D" id="1.10.630.10">
    <property type="entry name" value="Cytochrome P450"/>
    <property type="match status" value="1"/>
</dbReference>
<evidence type="ECO:0000256" key="9">
    <source>
        <dbReference type="RuleBase" id="RU000461"/>
    </source>
</evidence>
<keyword evidence="5 9" id="KW-0560">Oxidoreductase</keyword>
<feature type="binding site" description="axial binding residue" evidence="8">
    <location>
        <position position="276"/>
    </location>
    <ligand>
        <name>heme</name>
        <dbReference type="ChEBI" id="CHEBI:30413"/>
    </ligand>
    <ligandPart>
        <name>Fe</name>
        <dbReference type="ChEBI" id="CHEBI:18248"/>
    </ligandPart>
</feature>
<dbReference type="GO" id="GO:0004497">
    <property type="term" value="F:monooxygenase activity"/>
    <property type="evidence" value="ECO:0007669"/>
    <property type="project" value="UniProtKB-KW"/>
</dbReference>
<keyword evidence="7 9" id="KW-0503">Monooxygenase</keyword>
<keyword evidence="11" id="KW-1185">Reference proteome</keyword>
<dbReference type="Proteomes" id="UP000750711">
    <property type="component" value="Unassembled WGS sequence"/>
</dbReference>
<sequence>MTYSKDGKLFTFPDVLYGPEIMVPMSEVPAMVAYPDSVLSPTEYHCDLMQTDYTFYSREVARDPLQIMTIQKYLTRQLPLLIPDIMDEVKRGFDEFWGLDTEGWKDIAVQPTMEKIVTRVSNRVIRDFLQWQVQHTVAHPDPRECTPDVIASRVESVSFAAMHTTMTSATNAVFDLYSTPPEKDYIGAIREEVQVVAREGVTLAGEHIPYGCVVGAPAWTIQRDPAIYNAGTQFDPFRYSRAGEQLDDAADDPKTRFAMTTTKDDFLVWGHGRHACPGRFFGSCMLKLLLAYAILNYDIEHLSAMPAYTWMGDTAFPSPKATLRVRRRKGTV</sequence>
<comment type="caution">
    <text evidence="10">The sequence shown here is derived from an EMBL/GenBank/DDBJ whole genome shotgun (WGS) entry which is preliminary data.</text>
</comment>
<comment type="cofactor">
    <cofactor evidence="1 8">
        <name>heme</name>
        <dbReference type="ChEBI" id="CHEBI:30413"/>
    </cofactor>
</comment>
<evidence type="ECO:0000256" key="1">
    <source>
        <dbReference type="ARBA" id="ARBA00001971"/>
    </source>
</evidence>
<evidence type="ECO:0000256" key="2">
    <source>
        <dbReference type="ARBA" id="ARBA00010617"/>
    </source>
</evidence>
<evidence type="ECO:0000256" key="4">
    <source>
        <dbReference type="ARBA" id="ARBA00022723"/>
    </source>
</evidence>
<organism evidence="10 11">
    <name type="scientific">Trichoglossum hirsutum</name>
    <dbReference type="NCBI Taxonomy" id="265104"/>
    <lineage>
        <taxon>Eukaryota</taxon>
        <taxon>Fungi</taxon>
        <taxon>Dikarya</taxon>
        <taxon>Ascomycota</taxon>
        <taxon>Pezizomycotina</taxon>
        <taxon>Geoglossomycetes</taxon>
        <taxon>Geoglossales</taxon>
        <taxon>Geoglossaceae</taxon>
        <taxon>Trichoglossum</taxon>
    </lineage>
</organism>
<reference evidence="10" key="1">
    <citation type="submission" date="2021-03" db="EMBL/GenBank/DDBJ databases">
        <title>Comparative genomics and phylogenomic investigation of the class Geoglossomycetes provide insights into ecological specialization and systematics.</title>
        <authorList>
            <person name="Melie T."/>
            <person name="Pirro S."/>
            <person name="Miller A.N."/>
            <person name="Quandt A."/>
        </authorList>
    </citation>
    <scope>NUCLEOTIDE SEQUENCE</scope>
    <source>
        <strain evidence="10">CAQ_001_2017</strain>
    </source>
</reference>
<dbReference type="GO" id="GO:0005506">
    <property type="term" value="F:iron ion binding"/>
    <property type="evidence" value="ECO:0007669"/>
    <property type="project" value="InterPro"/>
</dbReference>
<evidence type="ECO:0008006" key="12">
    <source>
        <dbReference type="Google" id="ProtNLM"/>
    </source>
</evidence>
<dbReference type="Pfam" id="PF00067">
    <property type="entry name" value="p450"/>
    <property type="match status" value="1"/>
</dbReference>
<dbReference type="InterPro" id="IPR036396">
    <property type="entry name" value="Cyt_P450_sf"/>
</dbReference>
<keyword evidence="3 8" id="KW-0349">Heme</keyword>
<dbReference type="PANTHER" id="PTHR46206:SF1">
    <property type="entry name" value="P450, PUTATIVE (EUROFUNG)-RELATED"/>
    <property type="match status" value="1"/>
</dbReference>
<name>A0A9P8LDG0_9PEZI</name>
<dbReference type="PANTHER" id="PTHR46206">
    <property type="entry name" value="CYTOCHROME P450"/>
    <property type="match status" value="1"/>
</dbReference>
<evidence type="ECO:0000256" key="5">
    <source>
        <dbReference type="ARBA" id="ARBA00023002"/>
    </source>
</evidence>
<evidence type="ECO:0000313" key="10">
    <source>
        <dbReference type="EMBL" id="KAH0562062.1"/>
    </source>
</evidence>
<keyword evidence="6 8" id="KW-0408">Iron</keyword>
<dbReference type="GO" id="GO:0016705">
    <property type="term" value="F:oxidoreductase activity, acting on paired donors, with incorporation or reduction of molecular oxygen"/>
    <property type="evidence" value="ECO:0007669"/>
    <property type="project" value="InterPro"/>
</dbReference>
<dbReference type="AlphaFoldDB" id="A0A9P8LDG0"/>
<dbReference type="SUPFAM" id="SSF48264">
    <property type="entry name" value="Cytochrome P450"/>
    <property type="match status" value="1"/>
</dbReference>
<dbReference type="EMBL" id="JAGHQM010000419">
    <property type="protein sequence ID" value="KAH0562062.1"/>
    <property type="molecule type" value="Genomic_DNA"/>
</dbReference>
<evidence type="ECO:0000256" key="6">
    <source>
        <dbReference type="ARBA" id="ARBA00023004"/>
    </source>
</evidence>
<dbReference type="PROSITE" id="PS00086">
    <property type="entry name" value="CYTOCHROME_P450"/>
    <property type="match status" value="1"/>
</dbReference>
<evidence type="ECO:0000256" key="8">
    <source>
        <dbReference type="PIRSR" id="PIRSR602403-1"/>
    </source>
</evidence>
<dbReference type="PRINTS" id="PR00465">
    <property type="entry name" value="EP450IV"/>
</dbReference>
<dbReference type="GO" id="GO:0020037">
    <property type="term" value="F:heme binding"/>
    <property type="evidence" value="ECO:0007669"/>
    <property type="project" value="InterPro"/>
</dbReference>
<dbReference type="InterPro" id="IPR017972">
    <property type="entry name" value="Cyt_P450_CS"/>
</dbReference>
<comment type="similarity">
    <text evidence="2 9">Belongs to the cytochrome P450 family.</text>
</comment>
<protein>
    <recommendedName>
        <fullName evidence="12">Cytochrome P450</fullName>
    </recommendedName>
</protein>
<dbReference type="CDD" id="cd11041">
    <property type="entry name" value="CYP503A1-like"/>
    <property type="match status" value="1"/>
</dbReference>
<keyword evidence="4 8" id="KW-0479">Metal-binding</keyword>
<evidence type="ECO:0000313" key="11">
    <source>
        <dbReference type="Proteomes" id="UP000750711"/>
    </source>
</evidence>